<dbReference type="RefSeq" id="WP_146301002.1">
    <property type="nucleotide sequence ID" value="NZ_CP042301.2"/>
</dbReference>
<dbReference type="Pfam" id="PF13847">
    <property type="entry name" value="Methyltransf_31"/>
    <property type="match status" value="1"/>
</dbReference>
<proteinExistence type="predicted"/>
<dbReference type="AlphaFoldDB" id="A0A5B8L392"/>
<dbReference type="PANTHER" id="PTHR43591">
    <property type="entry name" value="METHYLTRANSFERASE"/>
    <property type="match status" value="1"/>
</dbReference>
<dbReference type="Proteomes" id="UP000321389">
    <property type="component" value="Chromosome"/>
</dbReference>
<evidence type="ECO:0000259" key="1">
    <source>
        <dbReference type="Pfam" id="PF13847"/>
    </source>
</evidence>
<keyword evidence="2" id="KW-0808">Transferase</keyword>
<name>A0A5B8L392_9HYPH</name>
<protein>
    <submittedName>
        <fullName evidence="2">Methyltransferase domain-containing protein</fullName>
    </submittedName>
</protein>
<sequence length="303" mass="32773">MPTLDQTSATPAVAPQDDTEFVQFWNEVLAPKFIRFRHILVDGLTHHSEAVFPKLPVREGDRVLDVGCGFGDTAIKLARIVGPEGEVVGIDCCDAFLAAADADREQARIDNLSFMRGDAEVALPEGAFDFVFARFGTMFFANPVSGLRNMRRALRPGGRMTHIVWRNSADNPWLSMAKDVVLRFLPAPGDDARTCGPGPFSMADEPMVRKMMEIAGYDDITFERVDAPVLVGHDVRDAVAFQLAIGPAGEVFREAGDAAEARRSEIEAALAEAIRAQTSSAEGIVMPSSSWVISATNPGGNGH</sequence>
<dbReference type="OrthoDB" id="5517736at2"/>
<gene>
    <name evidence="2" type="ORF">FQ775_19400</name>
</gene>
<dbReference type="GO" id="GO:0032259">
    <property type="term" value="P:methylation"/>
    <property type="evidence" value="ECO:0007669"/>
    <property type="project" value="UniProtKB-KW"/>
</dbReference>
<accession>A0A5B8L392</accession>
<feature type="domain" description="Methyltransferase" evidence="1">
    <location>
        <begin position="59"/>
        <end position="162"/>
    </location>
</feature>
<evidence type="ECO:0000313" key="3">
    <source>
        <dbReference type="Proteomes" id="UP000321389"/>
    </source>
</evidence>
<dbReference type="SUPFAM" id="SSF53335">
    <property type="entry name" value="S-adenosyl-L-methionine-dependent methyltransferases"/>
    <property type="match status" value="1"/>
</dbReference>
<keyword evidence="2" id="KW-0489">Methyltransferase</keyword>
<organism evidence="2 3">
    <name type="scientific">Nitratireductor mangrovi</name>
    <dbReference type="NCBI Taxonomy" id="2599600"/>
    <lineage>
        <taxon>Bacteria</taxon>
        <taxon>Pseudomonadati</taxon>
        <taxon>Pseudomonadota</taxon>
        <taxon>Alphaproteobacteria</taxon>
        <taxon>Hyphomicrobiales</taxon>
        <taxon>Phyllobacteriaceae</taxon>
        <taxon>Nitratireductor</taxon>
    </lineage>
</organism>
<dbReference type="InterPro" id="IPR029063">
    <property type="entry name" value="SAM-dependent_MTases_sf"/>
</dbReference>
<dbReference type="KEGG" id="niy:FQ775_19400"/>
<dbReference type="GO" id="GO:0008168">
    <property type="term" value="F:methyltransferase activity"/>
    <property type="evidence" value="ECO:0007669"/>
    <property type="project" value="UniProtKB-KW"/>
</dbReference>
<dbReference type="InterPro" id="IPR025714">
    <property type="entry name" value="Methyltranfer_dom"/>
</dbReference>
<dbReference type="EMBL" id="CP042301">
    <property type="protein sequence ID" value="QDZ02365.1"/>
    <property type="molecule type" value="Genomic_DNA"/>
</dbReference>
<dbReference type="CDD" id="cd02440">
    <property type="entry name" value="AdoMet_MTases"/>
    <property type="match status" value="1"/>
</dbReference>
<keyword evidence="3" id="KW-1185">Reference proteome</keyword>
<dbReference type="Gene3D" id="3.40.50.150">
    <property type="entry name" value="Vaccinia Virus protein VP39"/>
    <property type="match status" value="1"/>
</dbReference>
<dbReference type="PANTHER" id="PTHR43591:SF24">
    <property type="entry name" value="2-METHOXY-6-POLYPRENYL-1,4-BENZOQUINOL METHYLASE, MITOCHONDRIAL"/>
    <property type="match status" value="1"/>
</dbReference>
<reference evidence="2" key="1">
    <citation type="submission" date="2020-04" db="EMBL/GenBank/DDBJ databases">
        <title>Nitratireductor sp. nov. isolated from mangrove soil.</title>
        <authorList>
            <person name="Ye Y."/>
        </authorList>
    </citation>
    <scope>NUCLEOTIDE SEQUENCE</scope>
    <source>
        <strain evidence="2">SY7</strain>
    </source>
</reference>
<evidence type="ECO:0000313" key="2">
    <source>
        <dbReference type="EMBL" id="QDZ02365.1"/>
    </source>
</evidence>